<dbReference type="AlphaFoldDB" id="A0A5B0WZY7"/>
<dbReference type="EMBL" id="VTUX01000003">
    <property type="protein sequence ID" value="KAA1192650.1"/>
    <property type="molecule type" value="Genomic_DNA"/>
</dbReference>
<evidence type="ECO:0000313" key="4">
    <source>
        <dbReference type="Proteomes" id="UP000323708"/>
    </source>
</evidence>
<proteinExistence type="predicted"/>
<evidence type="ECO:0000256" key="1">
    <source>
        <dbReference type="SAM" id="SignalP"/>
    </source>
</evidence>
<name>A0A5B0WZY7_9GAMM</name>
<feature type="signal peptide" evidence="1">
    <location>
        <begin position="1"/>
        <end position="22"/>
    </location>
</feature>
<keyword evidence="4" id="KW-1185">Reference proteome</keyword>
<protein>
    <recommendedName>
        <fullName evidence="2">Linalool dehydratase/isomerase domain-containing protein</fullName>
    </recommendedName>
</protein>
<dbReference type="Proteomes" id="UP000323708">
    <property type="component" value="Unassembled WGS sequence"/>
</dbReference>
<feature type="chain" id="PRO_5023023082" description="Linalool dehydratase/isomerase domain-containing protein" evidence="1">
    <location>
        <begin position="23"/>
        <end position="540"/>
    </location>
</feature>
<gene>
    <name evidence="3" type="ORF">F0M18_08285</name>
</gene>
<keyword evidence="1" id="KW-0732">Signal</keyword>
<sequence length="540" mass="61484">MVALIASAALVTALVIPGVGFAADPDPADYPALSTEQVGHVRHMINIANDLPGDFELLGEMDPVYYMSFHAYQFQFAFAHYALASAHYHYTPAHRDLYQDTSAKLIKRMIYKDVWDYWAHVSKFDLTDRTETEAGEVMVNYTEDDWYGWIDPNIKKNIMYSGHLLQMVGLHESLFDDHRYDEPGSLTFRYAPVEYGQPPVEIKYDHNRLTTVIYDQFVEDHFRGIECERNAVYAECNQHPILGLMSYDLKHGTELSHEVRTKFKQVMQKRHYIDPETRTTMYFLKVKQDEVVPATYAWADGWNGHAQHVWDKEYIESLYPYQQKRYIPSMLKGTPGDNMGWTASFDFGWFALLASEVGDKETVQLMTDYADANFSPTWIDGGLYYPSTADYSYNFSRDENGLIQNVGPVTGNVLIGFSRINPADGLWHIYNRPFESSHFASPHITDIDYLEASVTQAVFDSAKDALVVTLSPGPVESGSTSFTVRQLDKAKTYALIKDGKTLGNISEKGQLPSGTQWQDDGSLLITTDLREQHSFIIKAK</sequence>
<dbReference type="RefSeq" id="WP_149610933.1">
    <property type="nucleotide sequence ID" value="NZ_VTUX01000003.1"/>
</dbReference>
<evidence type="ECO:0000259" key="2">
    <source>
        <dbReference type="Pfam" id="PF18566"/>
    </source>
</evidence>
<comment type="caution">
    <text evidence="3">The sequence shown here is derived from an EMBL/GenBank/DDBJ whole genome shotgun (WGS) entry which is preliminary data.</text>
</comment>
<evidence type="ECO:0000313" key="3">
    <source>
        <dbReference type="EMBL" id="KAA1192650.1"/>
    </source>
</evidence>
<feature type="domain" description="Linalool dehydratase/isomerase" evidence="2">
    <location>
        <begin position="73"/>
        <end position="388"/>
    </location>
</feature>
<dbReference type="Pfam" id="PF18566">
    <property type="entry name" value="Ldi"/>
    <property type="match status" value="1"/>
</dbReference>
<dbReference type="InterPro" id="IPR041411">
    <property type="entry name" value="Ldi"/>
</dbReference>
<accession>A0A5B0WZY7</accession>
<organism evidence="3 4">
    <name type="scientific">Pseudohalioglobus sediminis</name>
    <dbReference type="NCBI Taxonomy" id="2606449"/>
    <lineage>
        <taxon>Bacteria</taxon>
        <taxon>Pseudomonadati</taxon>
        <taxon>Pseudomonadota</taxon>
        <taxon>Gammaproteobacteria</taxon>
        <taxon>Cellvibrionales</taxon>
        <taxon>Halieaceae</taxon>
        <taxon>Pseudohalioglobus</taxon>
    </lineage>
</organism>
<reference evidence="3 4" key="1">
    <citation type="submission" date="2019-09" db="EMBL/GenBank/DDBJ databases">
        <authorList>
            <person name="Chen X.-Y."/>
        </authorList>
    </citation>
    <scope>NUCLEOTIDE SEQUENCE [LARGE SCALE GENOMIC DNA]</scope>
    <source>
        <strain evidence="3 4">NY5</strain>
    </source>
</reference>